<feature type="region of interest" description="Disordered" evidence="1">
    <location>
        <begin position="392"/>
        <end position="426"/>
    </location>
</feature>
<evidence type="ECO:0008006" key="4">
    <source>
        <dbReference type="Google" id="ProtNLM"/>
    </source>
</evidence>
<name>A0ABP0C0E5_9PEZI</name>
<reference evidence="2 3" key="1">
    <citation type="submission" date="2024-01" db="EMBL/GenBank/DDBJ databases">
        <authorList>
            <person name="Allen C."/>
            <person name="Tagirdzhanova G."/>
        </authorList>
    </citation>
    <scope>NUCLEOTIDE SEQUENCE [LARGE SCALE GENOMIC DNA]</scope>
</reference>
<comment type="caution">
    <text evidence="2">The sequence shown here is derived from an EMBL/GenBank/DDBJ whole genome shotgun (WGS) entry which is preliminary data.</text>
</comment>
<gene>
    <name evidence="2" type="ORF">SEUCBS140593_005853</name>
</gene>
<sequence>MSDNNNNNNNTMLPGYTRLDTLPPELLRRIFGYNAPKYDLSHRFTWPVHWYAPANPECWTVLAIARDATWLSRSVQQAAVETWYEHIVAHSDDDLMDLIDSFDRVPLTGRCVRKATIPGANLNRAGSGLYGGDVNSSSEEEEDGQAYHPDEVEFRNMIDISDLDYDRTVEVGHGALARLQTPLVRILRRYWRHLVLAQHMDPTAKWNMATPWAVSAVRLMRFLARTPGITEITSVMHGFGLIPFLDGLPNNTFHFPKLTSLTLDESNVTHFGDPNAPLCFDISGFVVRSAPNLQTLTLAGFAKLVMETEHDPRVFAAGSAETEDIIVGLTCTPAHLKYLRRINLYQCTFSQASIEQLVRIIGPDYFASFHTNMVALGTVDRILERKPIMNSYESEGSEEDEEPENADDDQDDDDNDDEDDSSEEAPIDGYHELVATCYGVVQALLPWRETLKSLTLQLYPGDYNNTINLHFKRRSQPLKLGTSLLPHFTALEDLVVDYALFNSLFFKIPKTSTDWLGDGFEFHLDADDRFLHSIAGNLPASIKTLVLSKFYGTPELVLACEDPRPLVGLLQALQKGLFPDLTSITIENAHRPSETVLFPINVRDGVQRHVTLNCANARDTMLSVLSGDLTLAEAA</sequence>
<organism evidence="2 3">
    <name type="scientific">Sporothrix eucalyptigena</name>
    <dbReference type="NCBI Taxonomy" id="1812306"/>
    <lineage>
        <taxon>Eukaryota</taxon>
        <taxon>Fungi</taxon>
        <taxon>Dikarya</taxon>
        <taxon>Ascomycota</taxon>
        <taxon>Pezizomycotina</taxon>
        <taxon>Sordariomycetes</taxon>
        <taxon>Sordariomycetidae</taxon>
        <taxon>Ophiostomatales</taxon>
        <taxon>Ophiostomataceae</taxon>
        <taxon>Sporothrix</taxon>
    </lineage>
</organism>
<feature type="compositionally biased region" description="Acidic residues" evidence="1">
    <location>
        <begin position="395"/>
        <end position="426"/>
    </location>
</feature>
<evidence type="ECO:0000313" key="3">
    <source>
        <dbReference type="Proteomes" id="UP001642482"/>
    </source>
</evidence>
<keyword evidence="3" id="KW-1185">Reference proteome</keyword>
<dbReference type="Proteomes" id="UP001642482">
    <property type="component" value="Unassembled WGS sequence"/>
</dbReference>
<accession>A0ABP0C0E5</accession>
<evidence type="ECO:0000256" key="1">
    <source>
        <dbReference type="SAM" id="MobiDB-lite"/>
    </source>
</evidence>
<dbReference type="EMBL" id="CAWUHD010000059">
    <property type="protein sequence ID" value="CAK7225288.1"/>
    <property type="molecule type" value="Genomic_DNA"/>
</dbReference>
<protein>
    <recommendedName>
        <fullName evidence="4">F-box domain-containing protein</fullName>
    </recommendedName>
</protein>
<evidence type="ECO:0000313" key="2">
    <source>
        <dbReference type="EMBL" id="CAK7225288.1"/>
    </source>
</evidence>
<proteinExistence type="predicted"/>